<proteinExistence type="predicted"/>
<sequence>MADIALRFESARSGDLAMDGRDLARDDGLETAALLSLFTDRRATVEQLPTGFDLRDLRGWWGDSVAEVTGDQFGSLLWTLAREKQTTETLAKARGYVEQALAWMVEDRVTGQVSVATQYVARGVMRIDVEIERPQGVRIQYRFDYEWAGQAARAG</sequence>
<comment type="caution">
    <text evidence="1">The sequence shown here is derived from an EMBL/GenBank/DDBJ whole genome shotgun (WGS) entry which is preliminary data.</text>
</comment>
<dbReference type="RefSeq" id="WP_283214212.1">
    <property type="nucleotide sequence ID" value="NZ_JASGBI010000002.1"/>
</dbReference>
<dbReference type="EMBL" id="JASGBI010000002">
    <property type="protein sequence ID" value="MDI9240731.1"/>
    <property type="molecule type" value="Genomic_DNA"/>
</dbReference>
<gene>
    <name evidence="1" type="ORF">QLQ15_17650</name>
</gene>
<evidence type="ECO:0000313" key="1">
    <source>
        <dbReference type="EMBL" id="MDI9240731.1"/>
    </source>
</evidence>
<accession>A0ABT6XKN8</accession>
<evidence type="ECO:0000313" key="2">
    <source>
        <dbReference type="Proteomes" id="UP001321580"/>
    </source>
</evidence>
<name>A0ABT6XKN8_9GAMM</name>
<keyword evidence="2" id="KW-1185">Reference proteome</keyword>
<dbReference type="Pfam" id="PF07409">
    <property type="entry name" value="GP46"/>
    <property type="match status" value="1"/>
</dbReference>
<protein>
    <submittedName>
        <fullName evidence="1">Phage GP46 family protein</fullName>
    </submittedName>
</protein>
<dbReference type="Proteomes" id="UP001321580">
    <property type="component" value="Unassembled WGS sequence"/>
</dbReference>
<organism evidence="1 2">
    <name type="scientific">Lysobacter stagni</name>
    <dbReference type="NCBI Taxonomy" id="3045172"/>
    <lineage>
        <taxon>Bacteria</taxon>
        <taxon>Pseudomonadati</taxon>
        <taxon>Pseudomonadota</taxon>
        <taxon>Gammaproteobacteria</taxon>
        <taxon>Lysobacterales</taxon>
        <taxon>Lysobacteraceae</taxon>
        <taxon>Lysobacter</taxon>
    </lineage>
</organism>
<reference evidence="1 2" key="1">
    <citation type="submission" date="2023-05" db="EMBL/GenBank/DDBJ databases">
        <title>Lysobacter sp. strain LF1 Genome sequencing and assembly.</title>
        <authorList>
            <person name="Jung Y."/>
        </authorList>
    </citation>
    <scope>NUCLEOTIDE SEQUENCE [LARGE SCALE GENOMIC DNA]</scope>
    <source>
        <strain evidence="1 2">LF1</strain>
    </source>
</reference>
<dbReference type="InterPro" id="IPR010877">
    <property type="entry name" value="Phage_Mu_Gp46"/>
</dbReference>